<dbReference type="Proteomes" id="UP001165279">
    <property type="component" value="Unassembled WGS sequence"/>
</dbReference>
<keyword evidence="3" id="KW-1185">Reference proteome</keyword>
<comment type="caution">
    <text evidence="2">The sequence shown here is derived from an EMBL/GenBank/DDBJ whole genome shotgun (WGS) entry which is preliminary data.</text>
</comment>
<proteinExistence type="predicted"/>
<protein>
    <submittedName>
        <fullName evidence="2">Uncharacterized protein</fullName>
    </submittedName>
</protein>
<dbReference type="RefSeq" id="WP_234136566.1">
    <property type="nucleotide sequence ID" value="NZ_JAKOEM010000001.1"/>
</dbReference>
<gene>
    <name evidence="2" type="ORF">MB818_01465</name>
</gene>
<organism evidence="2 3">
    <name type="scientific">Ruegeria alba</name>
    <dbReference type="NCBI Taxonomy" id="2916756"/>
    <lineage>
        <taxon>Bacteria</taxon>
        <taxon>Pseudomonadati</taxon>
        <taxon>Pseudomonadota</taxon>
        <taxon>Alphaproteobacteria</taxon>
        <taxon>Rhodobacterales</taxon>
        <taxon>Roseobacteraceae</taxon>
        <taxon>Ruegeria</taxon>
    </lineage>
</organism>
<evidence type="ECO:0000313" key="3">
    <source>
        <dbReference type="Proteomes" id="UP001165279"/>
    </source>
</evidence>
<accession>A0ABS9NRJ5</accession>
<reference evidence="2" key="1">
    <citation type="submission" date="2022-02" db="EMBL/GenBank/DDBJ databases">
        <title>The genome sequence of Ruegeria sp. 1NDH52C.</title>
        <authorList>
            <person name="Du J."/>
        </authorList>
    </citation>
    <scope>NUCLEOTIDE SEQUENCE</scope>
    <source>
        <strain evidence="2">1NDH52C</strain>
    </source>
</reference>
<dbReference type="EMBL" id="JAKOEM010000001">
    <property type="protein sequence ID" value="MCG6556852.1"/>
    <property type="molecule type" value="Genomic_DNA"/>
</dbReference>
<evidence type="ECO:0000313" key="2">
    <source>
        <dbReference type="EMBL" id="MCG6556852.1"/>
    </source>
</evidence>
<sequence>MRRHLSGEIASPRRIRASAGNQSLPDLKESDLLHGASITRHSIGGLG</sequence>
<feature type="region of interest" description="Disordered" evidence="1">
    <location>
        <begin position="1"/>
        <end position="27"/>
    </location>
</feature>
<name>A0ABS9NRJ5_9RHOB</name>
<evidence type="ECO:0000256" key="1">
    <source>
        <dbReference type="SAM" id="MobiDB-lite"/>
    </source>
</evidence>